<name>W6UKR6_ECHGR</name>
<dbReference type="EMBL" id="APAU02000017">
    <property type="protein sequence ID" value="EUB61756.1"/>
    <property type="molecule type" value="Genomic_DNA"/>
</dbReference>
<protein>
    <submittedName>
        <fullName evidence="1">Uncharacterized protein</fullName>
    </submittedName>
</protein>
<dbReference type="AlphaFoldDB" id="W6UKR6"/>
<accession>W6UKR6</accession>
<organism evidence="1 2">
    <name type="scientific">Echinococcus granulosus</name>
    <name type="common">Hydatid tapeworm</name>
    <dbReference type="NCBI Taxonomy" id="6210"/>
    <lineage>
        <taxon>Eukaryota</taxon>
        <taxon>Metazoa</taxon>
        <taxon>Spiralia</taxon>
        <taxon>Lophotrochozoa</taxon>
        <taxon>Platyhelminthes</taxon>
        <taxon>Cestoda</taxon>
        <taxon>Eucestoda</taxon>
        <taxon>Cyclophyllidea</taxon>
        <taxon>Taeniidae</taxon>
        <taxon>Echinococcus</taxon>
        <taxon>Echinococcus granulosus group</taxon>
    </lineage>
</organism>
<comment type="caution">
    <text evidence="1">The sequence shown here is derived from an EMBL/GenBank/DDBJ whole genome shotgun (WGS) entry which is preliminary data.</text>
</comment>
<proteinExistence type="predicted"/>
<dbReference type="RefSeq" id="XP_024352952.1">
    <property type="nucleotide sequence ID" value="XM_024492551.1"/>
</dbReference>
<dbReference type="KEGG" id="egl:EGR_03302"/>
<gene>
    <name evidence="1" type="ORF">EGR_03302</name>
</gene>
<dbReference type="CTD" id="36339017"/>
<evidence type="ECO:0000313" key="2">
    <source>
        <dbReference type="Proteomes" id="UP000019149"/>
    </source>
</evidence>
<reference evidence="1 2" key="1">
    <citation type="journal article" date="2013" name="Nat. Genet.">
        <title>The genome of the hydatid tapeworm Echinococcus granulosus.</title>
        <authorList>
            <person name="Zheng H."/>
            <person name="Zhang W."/>
            <person name="Zhang L."/>
            <person name="Zhang Z."/>
            <person name="Li J."/>
            <person name="Lu G."/>
            <person name="Zhu Y."/>
            <person name="Wang Y."/>
            <person name="Huang Y."/>
            <person name="Liu J."/>
            <person name="Kang H."/>
            <person name="Chen J."/>
            <person name="Wang L."/>
            <person name="Chen A."/>
            <person name="Yu S."/>
            <person name="Gao Z."/>
            <person name="Jin L."/>
            <person name="Gu W."/>
            <person name="Wang Z."/>
            <person name="Zhao L."/>
            <person name="Shi B."/>
            <person name="Wen H."/>
            <person name="Lin R."/>
            <person name="Jones M.K."/>
            <person name="Brejova B."/>
            <person name="Vinar T."/>
            <person name="Zhao G."/>
            <person name="McManus D.P."/>
            <person name="Chen Z."/>
            <person name="Zhou Y."/>
            <person name="Wang S."/>
        </authorList>
    </citation>
    <scope>NUCLEOTIDE SEQUENCE [LARGE SCALE GENOMIC DNA]</scope>
</reference>
<keyword evidence="2" id="KW-1185">Reference proteome</keyword>
<dbReference type="Proteomes" id="UP000019149">
    <property type="component" value="Unassembled WGS sequence"/>
</dbReference>
<sequence>MDGYRLDGYRMDGYRMNGCIDRWIDAEWMGTEWMRKNSGLKTEQKDIIFPNIIKCIRIILIEKLNNRSI</sequence>
<dbReference type="GeneID" id="36339017"/>
<evidence type="ECO:0000313" key="1">
    <source>
        <dbReference type="EMBL" id="EUB61756.1"/>
    </source>
</evidence>